<evidence type="ECO:0000256" key="1">
    <source>
        <dbReference type="SAM" id="Phobius"/>
    </source>
</evidence>
<comment type="caution">
    <text evidence="2">The sequence shown here is derived from an EMBL/GenBank/DDBJ whole genome shotgun (WGS) entry which is preliminary data.</text>
</comment>
<dbReference type="Proteomes" id="UP000230791">
    <property type="component" value="Unassembled WGS sequence"/>
</dbReference>
<protein>
    <submittedName>
        <fullName evidence="2">Uncharacterized protein</fullName>
    </submittedName>
</protein>
<dbReference type="InterPro" id="IPR054259">
    <property type="entry name" value="DUF6990"/>
</dbReference>
<dbReference type="Pfam" id="PF22499">
    <property type="entry name" value="DUF6990"/>
    <property type="match status" value="1"/>
</dbReference>
<dbReference type="OrthoDB" id="7926667at2"/>
<dbReference type="EMBL" id="NJPP01000025">
    <property type="protein sequence ID" value="PIT69158.1"/>
    <property type="molecule type" value="Genomic_DNA"/>
</dbReference>
<name>A0A2M6USI5_9HYPH</name>
<evidence type="ECO:0000313" key="3">
    <source>
        <dbReference type="Proteomes" id="UP000230791"/>
    </source>
</evidence>
<keyword evidence="1" id="KW-1133">Transmembrane helix</keyword>
<proteinExistence type="predicted"/>
<organism evidence="2 3">
    <name type="scientific">Bartonella tribocorum</name>
    <dbReference type="NCBI Taxonomy" id="85701"/>
    <lineage>
        <taxon>Bacteria</taxon>
        <taxon>Pseudomonadati</taxon>
        <taxon>Pseudomonadota</taxon>
        <taxon>Alphaproteobacteria</taxon>
        <taxon>Hyphomicrobiales</taxon>
        <taxon>Bartonellaceae</taxon>
        <taxon>Bartonella</taxon>
    </lineage>
</organism>
<accession>A0A2M6USI5</accession>
<keyword evidence="1" id="KW-0472">Membrane</keyword>
<dbReference type="AlphaFoldDB" id="A0A2M6USI5"/>
<keyword evidence="1" id="KW-0812">Transmembrane</keyword>
<feature type="transmembrane region" description="Helical" evidence="1">
    <location>
        <begin position="14"/>
        <end position="37"/>
    </location>
</feature>
<sequence length="389" mass="44652">MNIDPIVVHVLDPAFWVVIAVFIIIIMLILALYISVFKRMKMNAQVKGALEEVLKENDLALQQFWKDEAVLQQRRLKLKEKEPFGDYDDHEILTIESATALLKSLGWSVDIEGKGDHLATLFLPDREVQFLYNEKQVEEFSLFDRGLLIMSGIFAAACQTINPHNSGVLPTVFMSFVPNGLEIFEEKVNVARFKKALDKTLKWTMEDDCLYKMLRSQYRIPPWEKDSLSWSTDEEEAPYALLHLGALALLGDVETLDSYDKCFTAGEKLGFDETIEKVHLERAMVMAQEVKKAGKFSYDVLEQVAQMFSIDVNGYQIFRMRNPNLCNQKCAFHKNLVEEKKQELREQGYAVSDKPCVFEKDGVKYSPDITYIKEGEPACMDINMDIKID</sequence>
<reference evidence="2 3" key="1">
    <citation type="submission" date="2017-06" db="EMBL/GenBank/DDBJ databases">
        <title>Draft genome of Bartonella tribocorum C635.</title>
        <authorList>
            <person name="Hadjadj L."/>
            <person name="Jiyipong T."/>
            <person name="Diene S.M."/>
            <person name="Morand S."/>
            <person name="Rolain J.-M."/>
        </authorList>
    </citation>
    <scope>NUCLEOTIDE SEQUENCE [LARGE SCALE GENOMIC DNA]</scope>
    <source>
        <strain evidence="2 3">C635</strain>
    </source>
</reference>
<gene>
    <name evidence="2" type="ORF">CEV08_06685</name>
</gene>
<evidence type="ECO:0000313" key="2">
    <source>
        <dbReference type="EMBL" id="PIT69158.1"/>
    </source>
</evidence>
<dbReference type="RefSeq" id="WP_100130909.1">
    <property type="nucleotide sequence ID" value="NZ_CADDYJ010000030.1"/>
</dbReference>